<dbReference type="InterPro" id="IPR035810">
    <property type="entry name" value="PEBP_euk"/>
</dbReference>
<keyword evidence="1" id="KW-0732">Signal</keyword>
<dbReference type="OrthoDB" id="2506647at2759"/>
<reference evidence="2 3" key="1">
    <citation type="submission" date="2015-08" db="EMBL/GenBank/DDBJ databases">
        <title>Ancestral chromatin configuration constrains chromatin evolution on differentiating sex chromosomes in Drosophila.</title>
        <authorList>
            <person name="Zhou Q."/>
            <person name="Bachtrog D."/>
        </authorList>
    </citation>
    <scope>NUCLEOTIDE SEQUENCE [LARGE SCALE GENOMIC DNA]</scope>
    <source>
        <tissue evidence="2">Whole larvae</tissue>
    </source>
</reference>
<dbReference type="STRING" id="30019.A0A0M4E9Y4"/>
<dbReference type="InterPro" id="IPR036610">
    <property type="entry name" value="PEBP-like_sf"/>
</dbReference>
<feature type="signal peptide" evidence="1">
    <location>
        <begin position="1"/>
        <end position="25"/>
    </location>
</feature>
<protein>
    <submittedName>
        <fullName evidence="2">A5</fullName>
    </submittedName>
</protein>
<dbReference type="AlphaFoldDB" id="A0A0M4E9Y4"/>
<organism evidence="2 3">
    <name type="scientific">Drosophila busckii</name>
    <name type="common">Fruit fly</name>
    <dbReference type="NCBI Taxonomy" id="30019"/>
    <lineage>
        <taxon>Eukaryota</taxon>
        <taxon>Metazoa</taxon>
        <taxon>Ecdysozoa</taxon>
        <taxon>Arthropoda</taxon>
        <taxon>Hexapoda</taxon>
        <taxon>Insecta</taxon>
        <taxon>Pterygota</taxon>
        <taxon>Neoptera</taxon>
        <taxon>Endopterygota</taxon>
        <taxon>Diptera</taxon>
        <taxon>Brachycera</taxon>
        <taxon>Muscomorpha</taxon>
        <taxon>Ephydroidea</taxon>
        <taxon>Drosophilidae</taxon>
        <taxon>Drosophila</taxon>
    </lineage>
</organism>
<dbReference type="CDD" id="cd00866">
    <property type="entry name" value="PEBP_euk"/>
    <property type="match status" value="1"/>
</dbReference>
<dbReference type="Gene3D" id="3.90.280.10">
    <property type="entry name" value="PEBP-like"/>
    <property type="match status" value="1"/>
</dbReference>
<dbReference type="PANTHER" id="PTHR11362">
    <property type="entry name" value="PHOSPHATIDYLETHANOLAMINE-BINDING PROTEIN"/>
    <property type="match status" value="1"/>
</dbReference>
<gene>
    <name evidence="2" type="ORF">Dbus_chr2Lg32</name>
</gene>
<dbReference type="OMA" id="PNRENPM"/>
<accession>A0A0M4E9Y4</accession>
<proteinExistence type="predicted"/>
<dbReference type="SMR" id="A0A0M4E9Y4"/>
<dbReference type="Pfam" id="PF01161">
    <property type="entry name" value="PBP"/>
    <property type="match status" value="1"/>
</dbReference>
<evidence type="ECO:0000256" key="1">
    <source>
        <dbReference type="SAM" id="SignalP"/>
    </source>
</evidence>
<sequence length="222" mass="25576">MMFAKSIAMKLLYFGLSLLLCLSWGQLNVGAQSNELKVHRVMKELGVVPDVLKQPPKALLKMRFEDDTEIEEGKTYTPTDMKFQPRLEWLADADTYYTIVMLSPDAPSRENPMYRSWLHWLVVNVPGMDVAKGQVISEYFGPLPPKESGLLRYVALVYQQPDKLSFDEKKLDLKNAEGHSNFDVQKFTDKYEMGEPLAGNIFQSKWDSYVTELMKMLYDVDE</sequence>
<name>A0A0M4E9Y4_DROBS</name>
<dbReference type="PANTHER" id="PTHR11362:SF82">
    <property type="entry name" value="PHOSPHATIDYLETHANOLAMINE-BINDING PROTEIN 4"/>
    <property type="match status" value="1"/>
</dbReference>
<evidence type="ECO:0000313" key="2">
    <source>
        <dbReference type="EMBL" id="ALC37947.1"/>
    </source>
</evidence>
<keyword evidence="3" id="KW-1185">Reference proteome</keyword>
<feature type="chain" id="PRO_5005793285" evidence="1">
    <location>
        <begin position="26"/>
        <end position="222"/>
    </location>
</feature>
<evidence type="ECO:0000313" key="3">
    <source>
        <dbReference type="Proteomes" id="UP000494163"/>
    </source>
</evidence>
<dbReference type="Proteomes" id="UP000494163">
    <property type="component" value="Chromosome 2L"/>
</dbReference>
<dbReference type="InterPro" id="IPR008914">
    <property type="entry name" value="PEBP"/>
</dbReference>
<dbReference type="EMBL" id="CP012523">
    <property type="protein sequence ID" value="ALC37947.1"/>
    <property type="molecule type" value="Genomic_DNA"/>
</dbReference>
<dbReference type="SUPFAM" id="SSF49777">
    <property type="entry name" value="PEBP-like"/>
    <property type="match status" value="1"/>
</dbReference>